<dbReference type="GO" id="GO:0004878">
    <property type="term" value="F:complement component C5a receptor activity"/>
    <property type="evidence" value="ECO:0007669"/>
    <property type="project" value="TreeGrafter"/>
</dbReference>
<dbReference type="InterPro" id="IPR000276">
    <property type="entry name" value="GPCR_Rhodpsn"/>
</dbReference>
<dbReference type="InterPro" id="IPR000826">
    <property type="entry name" value="Formyl_rcpt-rel"/>
</dbReference>
<keyword evidence="23" id="KW-1185">Reference proteome</keyword>
<proteinExistence type="inferred from homology"/>
<feature type="domain" description="G-protein coupled receptors family 1 profile" evidence="21">
    <location>
        <begin position="79"/>
        <end position="457"/>
    </location>
</feature>
<keyword evidence="13" id="KW-0325">Glycoprotein</keyword>
<dbReference type="AlphaFoldDB" id="A0A8B9DKM8"/>
<dbReference type="SUPFAM" id="SSF81321">
    <property type="entry name" value="Family A G protein-coupled receptor-like"/>
    <property type="match status" value="1"/>
</dbReference>
<dbReference type="PROSITE" id="PS00237">
    <property type="entry name" value="G_PROTEIN_RECEP_F1_1"/>
    <property type="match status" value="1"/>
</dbReference>
<feature type="transmembrane region" description="Helical" evidence="20">
    <location>
        <begin position="99"/>
        <end position="118"/>
    </location>
</feature>
<feature type="transmembrane region" description="Helical" evidence="20">
    <location>
        <begin position="64"/>
        <end position="87"/>
    </location>
</feature>
<evidence type="ECO:0000256" key="5">
    <source>
        <dbReference type="ARBA" id="ARBA00022553"/>
    </source>
</evidence>
<feature type="transmembrane region" description="Helical" evidence="20">
    <location>
        <begin position="130"/>
        <end position="157"/>
    </location>
</feature>
<evidence type="ECO:0000256" key="19">
    <source>
        <dbReference type="SAM" id="MobiDB-lite"/>
    </source>
</evidence>
<dbReference type="PRINTS" id="PR01104">
    <property type="entry name" value="ANPHYLATOXNR"/>
</dbReference>
<dbReference type="InterPro" id="IPR001644">
    <property type="entry name" value="Anaphtx_C3AR1"/>
</dbReference>
<comment type="similarity">
    <text evidence="18">Belongs to the G-protein coupled receptor 1 family.</text>
</comment>
<feature type="transmembrane region" description="Helical" evidence="20">
    <location>
        <begin position="402"/>
        <end position="425"/>
    </location>
</feature>
<feature type="transmembrane region" description="Helical" evidence="20">
    <location>
        <begin position="437"/>
        <end position="460"/>
    </location>
</feature>
<name>A0A8B9DKM8_ANSCY</name>
<dbReference type="GO" id="GO:0007204">
    <property type="term" value="P:positive regulation of cytosolic calcium ion concentration"/>
    <property type="evidence" value="ECO:0007669"/>
    <property type="project" value="TreeGrafter"/>
</dbReference>
<dbReference type="GO" id="GO:0007200">
    <property type="term" value="P:phospholipase C-activating G protein-coupled receptor signaling pathway"/>
    <property type="evidence" value="ECO:0007669"/>
    <property type="project" value="TreeGrafter"/>
</dbReference>
<reference evidence="22" key="1">
    <citation type="submission" date="2025-08" db="UniProtKB">
        <authorList>
            <consortium name="Ensembl"/>
        </authorList>
    </citation>
    <scope>IDENTIFICATION</scope>
</reference>
<evidence type="ECO:0000256" key="14">
    <source>
        <dbReference type="ARBA" id="ARBA00023224"/>
    </source>
</evidence>
<evidence type="ECO:0000313" key="22">
    <source>
        <dbReference type="Ensembl" id="ENSACDP00005007632.1"/>
    </source>
</evidence>
<keyword evidence="9 18" id="KW-0297">G-protein coupled receptor</keyword>
<evidence type="ECO:0000256" key="6">
    <source>
        <dbReference type="ARBA" id="ARBA00022641"/>
    </source>
</evidence>
<evidence type="ECO:0000259" key="21">
    <source>
        <dbReference type="PROSITE" id="PS50262"/>
    </source>
</evidence>
<feature type="transmembrane region" description="Helical" evidence="20">
    <location>
        <begin position="177"/>
        <end position="199"/>
    </location>
</feature>
<keyword evidence="5" id="KW-0597">Phosphoprotein</keyword>
<evidence type="ECO:0000256" key="2">
    <source>
        <dbReference type="ARBA" id="ARBA00022343"/>
    </source>
</evidence>
<dbReference type="Ensembl" id="ENSACDT00005009199.1">
    <property type="protein sequence ID" value="ENSACDP00005007632.1"/>
    <property type="gene ID" value="ENSACDG00005005611.1"/>
</dbReference>
<keyword evidence="8 20" id="KW-1133">Transmembrane helix</keyword>
<dbReference type="GO" id="GO:0004876">
    <property type="term" value="F:complement component C3a receptor activity"/>
    <property type="evidence" value="ECO:0007669"/>
    <property type="project" value="InterPro"/>
</dbReference>
<evidence type="ECO:0000256" key="3">
    <source>
        <dbReference type="ARBA" id="ARBA00022475"/>
    </source>
</evidence>
<comment type="subcellular location">
    <subcellularLocation>
        <location evidence="1">Cell membrane</location>
        <topology evidence="1">Multi-pass membrane protein</topology>
    </subcellularLocation>
</comment>
<comment type="function">
    <text evidence="15">Receptor for the chemotactic and inflammatory peptide anaphylatoxin C3a. This receptor stimulates chemotaxis, granule enzyme release and superoxide anion production.</text>
</comment>
<dbReference type="PRINTS" id="PR00237">
    <property type="entry name" value="GPCRRHODOPSN"/>
</dbReference>
<evidence type="ECO:0000256" key="12">
    <source>
        <dbReference type="ARBA" id="ARBA00023170"/>
    </source>
</evidence>
<dbReference type="GO" id="GO:0005886">
    <property type="term" value="C:plasma membrane"/>
    <property type="evidence" value="ECO:0007669"/>
    <property type="project" value="UniProtKB-SubCell"/>
</dbReference>
<evidence type="ECO:0000256" key="18">
    <source>
        <dbReference type="RuleBase" id="RU000688"/>
    </source>
</evidence>
<feature type="region of interest" description="Disordered" evidence="19">
    <location>
        <begin position="486"/>
        <end position="507"/>
    </location>
</feature>
<feature type="compositionally biased region" description="Basic and acidic residues" evidence="19">
    <location>
        <begin position="497"/>
        <end position="507"/>
    </location>
</feature>
<evidence type="ECO:0000256" key="20">
    <source>
        <dbReference type="SAM" id="Phobius"/>
    </source>
</evidence>
<evidence type="ECO:0000256" key="7">
    <source>
        <dbReference type="ARBA" id="ARBA00022692"/>
    </source>
</evidence>
<dbReference type="GO" id="GO:0006954">
    <property type="term" value="P:inflammatory response"/>
    <property type="evidence" value="ECO:0007669"/>
    <property type="project" value="TreeGrafter"/>
</dbReference>
<dbReference type="GO" id="GO:0006935">
    <property type="term" value="P:chemotaxis"/>
    <property type="evidence" value="ECO:0007669"/>
    <property type="project" value="UniProtKB-KW"/>
</dbReference>
<keyword evidence="12 18" id="KW-0675">Receptor</keyword>
<keyword evidence="3" id="KW-1003">Cell membrane</keyword>
<dbReference type="GO" id="GO:0004930">
    <property type="term" value="F:G protein-coupled receptor activity"/>
    <property type="evidence" value="ECO:0007669"/>
    <property type="project" value="UniProtKB-KW"/>
</dbReference>
<dbReference type="PANTHER" id="PTHR24225">
    <property type="entry name" value="CHEMOTACTIC RECEPTOR"/>
    <property type="match status" value="1"/>
</dbReference>
<dbReference type="FunFam" id="1.20.1070.10:FF:000269">
    <property type="entry name" value="C3a anaphylatoxin chemotactic receptor"/>
    <property type="match status" value="1"/>
</dbReference>
<comment type="subunit">
    <text evidence="17">Interacts with VGF-derived peptide TLQP-21.</text>
</comment>
<feature type="transmembrane region" description="Helical" evidence="20">
    <location>
        <begin position="356"/>
        <end position="382"/>
    </location>
</feature>
<keyword evidence="7 18" id="KW-0812">Transmembrane</keyword>
<accession>A0A8B9DKM8</accession>
<sequence>MPLYPARSVLFPQRYFSTDFKKKMGSMNCLLICFLFYNYRMPPLLINSSSHEQAAVHYAPETIGSLAIFILVFIIGIPGNGLVIWVAGLKMKRSVNIVWFLNLAVADFVCCLSLPFYIVHLSLHEHWPYGWFLCKIIPTIIIFTMFASVFLLMAISIDRCLLVMKPVWCQNHRTVKFISLVCSGIWILALIFCCPVFHYREIVNKDGKTECGYNFGDNEMLDYMDDIDPITKLLEQNSTLVPTIMYASTIFTHQPADNYPDFQAKSITTNKDATTAAHHLYASVDVHSLLTSTAYPDIRLLESGSDLPNTNLSVPSNADLHLNLLDLPDVLLDFYSDYSGNDSLGNFDVDHYPVPFTLMIITRAVFGFMVPFVVMTVCYALIAFRMRASQFHKPQGKMLRTITLVVAAFFICWVPYHVVGILFLVATPGTGLKLLILWDHISTALAYANSCINPLLYVFVGRDFRAKAQQTVQGVLEGAFTDEPTHSTPFSLAKSKTSTDKDVSSTV</sequence>
<evidence type="ECO:0000256" key="17">
    <source>
        <dbReference type="ARBA" id="ARBA00025827"/>
    </source>
</evidence>
<dbReference type="InterPro" id="IPR002234">
    <property type="entry name" value="Anphylx_rcpt_C3a/C5a1-2"/>
</dbReference>
<keyword evidence="6" id="KW-0765">Sulfation</keyword>
<evidence type="ECO:0000256" key="13">
    <source>
        <dbReference type="ARBA" id="ARBA00023180"/>
    </source>
</evidence>
<evidence type="ECO:0000313" key="23">
    <source>
        <dbReference type="Proteomes" id="UP000694521"/>
    </source>
</evidence>
<evidence type="ECO:0000256" key="4">
    <source>
        <dbReference type="ARBA" id="ARBA00022500"/>
    </source>
</evidence>
<comment type="similarity">
    <text evidence="16">Belongs to the chemokine-like receptor (CMKLR) family.</text>
</comment>
<evidence type="ECO:0000256" key="15">
    <source>
        <dbReference type="ARBA" id="ARBA00025640"/>
    </source>
</evidence>
<evidence type="ECO:0000256" key="9">
    <source>
        <dbReference type="ARBA" id="ARBA00023040"/>
    </source>
</evidence>
<protein>
    <recommendedName>
        <fullName evidence="2">C3a anaphylatoxin chemotactic receptor</fullName>
    </recommendedName>
</protein>
<dbReference type="PANTHER" id="PTHR24225:SF28">
    <property type="entry name" value="C3A ANAPHYLATOXIN CHEMOTACTIC RECEPTOR"/>
    <property type="match status" value="1"/>
</dbReference>
<keyword evidence="4" id="KW-0145">Chemotaxis</keyword>
<keyword evidence="11" id="KW-1015">Disulfide bond</keyword>
<organism evidence="22 23">
    <name type="scientific">Anser cygnoides</name>
    <name type="common">Swan goose</name>
    <dbReference type="NCBI Taxonomy" id="8845"/>
    <lineage>
        <taxon>Eukaryota</taxon>
        <taxon>Metazoa</taxon>
        <taxon>Chordata</taxon>
        <taxon>Craniata</taxon>
        <taxon>Vertebrata</taxon>
        <taxon>Euteleostomi</taxon>
        <taxon>Archelosauria</taxon>
        <taxon>Archosauria</taxon>
        <taxon>Dinosauria</taxon>
        <taxon>Saurischia</taxon>
        <taxon>Theropoda</taxon>
        <taxon>Coelurosauria</taxon>
        <taxon>Aves</taxon>
        <taxon>Neognathae</taxon>
        <taxon>Galloanserae</taxon>
        <taxon>Anseriformes</taxon>
        <taxon>Anatidae</taxon>
        <taxon>Anserinae</taxon>
        <taxon>Anser</taxon>
    </lineage>
</organism>
<keyword evidence="10 20" id="KW-0472">Membrane</keyword>
<dbReference type="Pfam" id="PF00001">
    <property type="entry name" value="7tm_1"/>
    <property type="match status" value="2"/>
</dbReference>
<evidence type="ECO:0000256" key="16">
    <source>
        <dbReference type="ARBA" id="ARBA00025736"/>
    </source>
</evidence>
<dbReference type="Gene3D" id="1.20.1070.10">
    <property type="entry name" value="Rhodopsin 7-helix transmembrane proteins"/>
    <property type="match status" value="2"/>
</dbReference>
<reference evidence="22" key="2">
    <citation type="submission" date="2025-09" db="UniProtKB">
        <authorList>
            <consortium name="Ensembl"/>
        </authorList>
    </citation>
    <scope>IDENTIFICATION</scope>
</reference>
<evidence type="ECO:0000256" key="1">
    <source>
        <dbReference type="ARBA" id="ARBA00004651"/>
    </source>
</evidence>
<dbReference type="InterPro" id="IPR017452">
    <property type="entry name" value="GPCR_Rhodpsn_7TM"/>
</dbReference>
<keyword evidence="14 18" id="KW-0807">Transducer</keyword>
<evidence type="ECO:0000256" key="8">
    <source>
        <dbReference type="ARBA" id="ARBA00022989"/>
    </source>
</evidence>
<evidence type="ECO:0000256" key="11">
    <source>
        <dbReference type="ARBA" id="ARBA00023157"/>
    </source>
</evidence>
<evidence type="ECO:0000256" key="10">
    <source>
        <dbReference type="ARBA" id="ARBA00023136"/>
    </source>
</evidence>
<dbReference type="Proteomes" id="UP000694521">
    <property type="component" value="Unplaced"/>
</dbReference>
<dbReference type="PRINTS" id="PR01060">
    <property type="entry name" value="C3ANPHYLTXNR"/>
</dbReference>
<dbReference type="PROSITE" id="PS50262">
    <property type="entry name" value="G_PROTEIN_RECEP_F1_2"/>
    <property type="match status" value="1"/>
</dbReference>